<gene>
    <name evidence="2" type="ORF">IW256_006833</name>
</gene>
<reference evidence="2" key="1">
    <citation type="submission" date="2020-11" db="EMBL/GenBank/DDBJ databases">
        <title>Sequencing the genomes of 1000 actinobacteria strains.</title>
        <authorList>
            <person name="Klenk H.-P."/>
        </authorList>
    </citation>
    <scope>NUCLEOTIDE SEQUENCE</scope>
    <source>
        <strain evidence="2">DSM 43175</strain>
    </source>
</reference>
<evidence type="ECO:0000256" key="1">
    <source>
        <dbReference type="SAM" id="Phobius"/>
    </source>
</evidence>
<keyword evidence="1" id="KW-0812">Transmembrane</keyword>
<sequence length="73" mass="7635">MAADARVPYRRFAVTNLAAACLWGSSLTVAGHISGTALARVRTASGVLGPPLLPVALAVYLLHRGLRRLRSPG</sequence>
<feature type="transmembrane region" description="Helical" evidence="1">
    <location>
        <begin position="12"/>
        <end position="33"/>
    </location>
</feature>
<comment type="caution">
    <text evidence="2">The sequence shown here is derived from an EMBL/GenBank/DDBJ whole genome shotgun (WGS) entry which is preliminary data.</text>
</comment>
<keyword evidence="3" id="KW-1185">Reference proteome</keyword>
<keyword evidence="1" id="KW-0472">Membrane</keyword>
<dbReference type="RefSeq" id="WP_197014862.1">
    <property type="nucleotide sequence ID" value="NZ_BAABES010000009.1"/>
</dbReference>
<protein>
    <submittedName>
        <fullName evidence="2">Membrane protein DedA with SNARE-associated domain</fullName>
    </submittedName>
</protein>
<dbReference type="AlphaFoldDB" id="A0A931GN86"/>
<name>A0A931GN86_9ACTN</name>
<dbReference type="EMBL" id="JADOUA010000001">
    <property type="protein sequence ID" value="MBG6092720.1"/>
    <property type="molecule type" value="Genomic_DNA"/>
</dbReference>
<evidence type="ECO:0000313" key="2">
    <source>
        <dbReference type="EMBL" id="MBG6092720.1"/>
    </source>
</evidence>
<accession>A0A931GN86</accession>
<dbReference type="Proteomes" id="UP000614047">
    <property type="component" value="Unassembled WGS sequence"/>
</dbReference>
<evidence type="ECO:0000313" key="3">
    <source>
        <dbReference type="Proteomes" id="UP000614047"/>
    </source>
</evidence>
<proteinExistence type="predicted"/>
<organism evidence="2 3">
    <name type="scientific">Actinomadura viridis</name>
    <dbReference type="NCBI Taxonomy" id="58110"/>
    <lineage>
        <taxon>Bacteria</taxon>
        <taxon>Bacillati</taxon>
        <taxon>Actinomycetota</taxon>
        <taxon>Actinomycetes</taxon>
        <taxon>Streptosporangiales</taxon>
        <taxon>Thermomonosporaceae</taxon>
        <taxon>Actinomadura</taxon>
    </lineage>
</organism>
<keyword evidence="1" id="KW-1133">Transmembrane helix</keyword>
<feature type="transmembrane region" description="Helical" evidence="1">
    <location>
        <begin position="45"/>
        <end position="62"/>
    </location>
</feature>